<evidence type="ECO:0000313" key="2">
    <source>
        <dbReference type="EMBL" id="MCV7172008.1"/>
    </source>
</evidence>
<dbReference type="AlphaFoldDB" id="A0A9X3BVN6"/>
<dbReference type="EMBL" id="JACKSJ010000153">
    <property type="protein sequence ID" value="MCV7172008.1"/>
    <property type="molecule type" value="Genomic_DNA"/>
</dbReference>
<dbReference type="Pfam" id="PF11575">
    <property type="entry name" value="FhuF_C"/>
    <property type="match status" value="1"/>
</dbReference>
<sequence>MNISAALADISSYGMFFTLEGGDRDDTQGWRPIADCYRDGCADLVDLTVTRYRTDDRRVGASLVHLGHAAQLWSPVLACVVAHGVLPDLMSLQRARNGPQLRLTDPAGESYGTQDCSPARLYDTVVRGQLERLAAGMPERLAPGLLRGNIASALVGSAAALAAARPDLRRPVVALTAALLESTPLAGSGRFRAGDMRFRRRSCCLFYRAPAGSMCGDCSLRG</sequence>
<reference evidence="2" key="1">
    <citation type="submission" date="2020-07" db="EMBL/GenBank/DDBJ databases">
        <authorList>
            <person name="Pettersson B.M.F."/>
            <person name="Behra P.R.K."/>
            <person name="Ramesh M."/>
            <person name="Das S."/>
            <person name="Dasgupta S."/>
            <person name="Kirsebom L.A."/>
        </authorList>
    </citation>
    <scope>NUCLEOTIDE SEQUENCE</scope>
    <source>
        <strain evidence="2">DSM 44615</strain>
    </source>
</reference>
<proteinExistence type="predicted"/>
<comment type="caution">
    <text evidence="2">The sequence shown here is derived from an EMBL/GenBank/DDBJ whole genome shotgun (WGS) entry which is preliminary data.</text>
</comment>
<dbReference type="GO" id="GO:0051537">
    <property type="term" value="F:2 iron, 2 sulfur cluster binding"/>
    <property type="evidence" value="ECO:0007669"/>
    <property type="project" value="InterPro"/>
</dbReference>
<organism evidence="2 3">
    <name type="scientific">[Mycobacterium] manitobense</name>
    <dbReference type="NCBI Taxonomy" id="190147"/>
    <lineage>
        <taxon>Bacteria</taxon>
        <taxon>Bacillati</taxon>
        <taxon>Actinomycetota</taxon>
        <taxon>Actinomycetes</taxon>
        <taxon>Mycobacteriales</taxon>
        <taxon>Mycobacteriaceae</taxon>
        <taxon>Mycolicibacterium</taxon>
    </lineage>
</organism>
<evidence type="ECO:0000259" key="1">
    <source>
        <dbReference type="Pfam" id="PF11575"/>
    </source>
</evidence>
<name>A0A9X3BVN6_9MYCO</name>
<reference evidence="2" key="2">
    <citation type="journal article" date="2022" name="BMC Genomics">
        <title>Comparative genome analysis of mycobacteria focusing on tRNA and non-coding RNA.</title>
        <authorList>
            <person name="Behra P.R.K."/>
            <person name="Pettersson B.M.F."/>
            <person name="Ramesh M."/>
            <person name="Das S."/>
            <person name="Dasgupta S."/>
            <person name="Kirsebom L.A."/>
        </authorList>
    </citation>
    <scope>NUCLEOTIDE SEQUENCE</scope>
    <source>
        <strain evidence="2">DSM 44615</strain>
    </source>
</reference>
<protein>
    <submittedName>
        <fullName evidence="2">(2Fe-2S)-binding protein</fullName>
    </submittedName>
</protein>
<dbReference type="InterPro" id="IPR024726">
    <property type="entry name" value="FhuF_C"/>
</dbReference>
<dbReference type="RefSeq" id="WP_264014192.1">
    <property type="nucleotide sequence ID" value="NZ_JACKSJ010000153.1"/>
</dbReference>
<evidence type="ECO:0000313" key="3">
    <source>
        <dbReference type="Proteomes" id="UP001140293"/>
    </source>
</evidence>
<keyword evidence="3" id="KW-1185">Reference proteome</keyword>
<gene>
    <name evidence="2" type="ORF">H7I41_19005</name>
</gene>
<accession>A0A9X3BVN6</accession>
<dbReference type="Proteomes" id="UP001140293">
    <property type="component" value="Unassembled WGS sequence"/>
</dbReference>
<feature type="domain" description="Ferric siderophore reductase C-terminal" evidence="1">
    <location>
        <begin position="200"/>
        <end position="218"/>
    </location>
</feature>